<dbReference type="AlphaFoldDB" id="A0A699U971"/>
<reference evidence="1" key="1">
    <citation type="journal article" date="2019" name="Sci. Rep.">
        <title>Draft genome of Tanacetum cinerariifolium, the natural source of mosquito coil.</title>
        <authorList>
            <person name="Yamashiro T."/>
            <person name="Shiraishi A."/>
            <person name="Satake H."/>
            <person name="Nakayama K."/>
        </authorList>
    </citation>
    <scope>NUCLEOTIDE SEQUENCE</scope>
</reference>
<comment type="caution">
    <text evidence="1">The sequence shown here is derived from an EMBL/GenBank/DDBJ whole genome shotgun (WGS) entry which is preliminary data.</text>
</comment>
<organism evidence="1">
    <name type="scientific">Tanacetum cinerariifolium</name>
    <name type="common">Dalmatian daisy</name>
    <name type="synonym">Chrysanthemum cinerariifolium</name>
    <dbReference type="NCBI Taxonomy" id="118510"/>
    <lineage>
        <taxon>Eukaryota</taxon>
        <taxon>Viridiplantae</taxon>
        <taxon>Streptophyta</taxon>
        <taxon>Embryophyta</taxon>
        <taxon>Tracheophyta</taxon>
        <taxon>Spermatophyta</taxon>
        <taxon>Magnoliopsida</taxon>
        <taxon>eudicotyledons</taxon>
        <taxon>Gunneridae</taxon>
        <taxon>Pentapetalae</taxon>
        <taxon>asterids</taxon>
        <taxon>campanulids</taxon>
        <taxon>Asterales</taxon>
        <taxon>Asteraceae</taxon>
        <taxon>Asteroideae</taxon>
        <taxon>Anthemideae</taxon>
        <taxon>Anthemidinae</taxon>
        <taxon>Tanacetum</taxon>
    </lineage>
</organism>
<name>A0A699U971_TANCI</name>
<feature type="non-terminal residue" evidence="1">
    <location>
        <position position="1"/>
    </location>
</feature>
<gene>
    <name evidence="1" type="ORF">Tci_889747</name>
</gene>
<dbReference type="EMBL" id="BKCJ011302764">
    <property type="protein sequence ID" value="GFD17778.1"/>
    <property type="molecule type" value="Genomic_DNA"/>
</dbReference>
<protein>
    <submittedName>
        <fullName evidence="1">Uncharacterized protein</fullName>
    </submittedName>
</protein>
<evidence type="ECO:0000313" key="1">
    <source>
        <dbReference type="EMBL" id="GFD17778.1"/>
    </source>
</evidence>
<accession>A0A699U971</accession>
<proteinExistence type="predicted"/>
<sequence length="166" mass="18704">VLSTEEPRFNQEKDVNVNNTNNINTISPTANAARTQDNVVDENIVYGCVDDLNMPNLEEIVYSDDDEDVGAEADKTNLDTSILVSSIPTTRIHKNHPVKQIIGDILSTPQTRRMTKCVTDHGMFSSVQQRINYKDIQNYMFACFLSQVEPKKVIQALTDPSWIKAM</sequence>